<reference evidence="1 2" key="1">
    <citation type="submission" date="2010-04" db="EMBL/GenBank/DDBJ databases">
        <authorList>
            <person name="Muzny D."/>
            <person name="Qin X."/>
            <person name="Deng J."/>
            <person name="Jiang H."/>
            <person name="Liu Y."/>
            <person name="Qu J."/>
            <person name="Song X.-Z."/>
            <person name="Zhang L."/>
            <person name="Thornton R."/>
            <person name="Coyle M."/>
            <person name="Francisco L."/>
            <person name="Jackson L."/>
            <person name="Javaid M."/>
            <person name="Korchina V."/>
            <person name="Kovar C."/>
            <person name="Mata R."/>
            <person name="Mathew T."/>
            <person name="Ngo R."/>
            <person name="Nguyen L."/>
            <person name="Nguyen N."/>
            <person name="Okwuonu G."/>
            <person name="Ongeri F."/>
            <person name="Pham C."/>
            <person name="Simmons D."/>
            <person name="Wilczek-Boney K."/>
            <person name="Hale W."/>
            <person name="Jakkamsetti A."/>
            <person name="Pham P."/>
            <person name="Ruth R."/>
            <person name="San Lucas F."/>
            <person name="Warren J."/>
            <person name="Zhang J."/>
            <person name="Zhao Z."/>
            <person name="Zhou C."/>
            <person name="Zhu D."/>
            <person name="Lee S."/>
            <person name="Bess C."/>
            <person name="Blankenburg K."/>
            <person name="Forbes L."/>
            <person name="Fu Q."/>
            <person name="Gubbala S."/>
            <person name="Hirani K."/>
            <person name="Jayaseelan J.C."/>
            <person name="Lara F."/>
            <person name="Munidasa M."/>
            <person name="Palculict T."/>
            <person name="Patil S."/>
            <person name="Pu L.-L."/>
            <person name="Saada N."/>
            <person name="Tang L."/>
            <person name="Weissenberger G."/>
            <person name="Zhu Y."/>
            <person name="Hemphill L."/>
            <person name="Shang Y."/>
            <person name="Youmans B."/>
            <person name="Ayvaz T."/>
            <person name="Ross M."/>
            <person name="Santibanez J."/>
            <person name="Aqrawi P."/>
            <person name="Gross S."/>
            <person name="Joshi V."/>
            <person name="Fowler G."/>
            <person name="Nazareth L."/>
            <person name="Reid J."/>
            <person name="Worley K."/>
            <person name="Petrosino J."/>
            <person name="Highlander S."/>
            <person name="Gibbs R."/>
        </authorList>
    </citation>
    <scope>NUCLEOTIDE SEQUENCE [LARGE SCALE GENOMIC DNA]</scope>
    <source>
        <strain evidence="1 2">ATCC BAA-614</strain>
    </source>
</reference>
<dbReference type="HOGENOM" id="CLU_3254363_0_0_11"/>
<comment type="caution">
    <text evidence="1">The sequence shown here is derived from an EMBL/GenBank/DDBJ whole genome shotgun (WGS) entry which is preliminary data.</text>
</comment>
<organism evidence="1 2">
    <name type="scientific">Mycobacterium parascrofulaceum ATCC BAA-614</name>
    <dbReference type="NCBI Taxonomy" id="525368"/>
    <lineage>
        <taxon>Bacteria</taxon>
        <taxon>Bacillati</taxon>
        <taxon>Actinomycetota</taxon>
        <taxon>Actinomycetes</taxon>
        <taxon>Mycobacteriales</taxon>
        <taxon>Mycobacteriaceae</taxon>
        <taxon>Mycobacterium</taxon>
        <taxon>Mycobacterium simiae complex</taxon>
    </lineage>
</organism>
<accession>D5P9Y5</accession>
<name>D5P9Y5_9MYCO</name>
<protein>
    <submittedName>
        <fullName evidence="1">Uncharacterized protein</fullName>
    </submittedName>
</protein>
<evidence type="ECO:0000313" key="1">
    <source>
        <dbReference type="EMBL" id="EFG77111.1"/>
    </source>
</evidence>
<keyword evidence="2" id="KW-1185">Reference proteome</keyword>
<proteinExistence type="predicted"/>
<gene>
    <name evidence="1" type="ORF">HMPREF0591_2979</name>
</gene>
<evidence type="ECO:0000313" key="2">
    <source>
        <dbReference type="Proteomes" id="UP000003653"/>
    </source>
</evidence>
<dbReference type="EMBL" id="ADNV01000230">
    <property type="protein sequence ID" value="EFG77111.1"/>
    <property type="molecule type" value="Genomic_DNA"/>
</dbReference>
<sequence length="42" mass="4768">MRDQAKAPDPDTSSFVIKTLFETVKQLEARMPARPKHGCRPI</sequence>
<dbReference type="AlphaFoldDB" id="D5P9Y5"/>
<dbReference type="Proteomes" id="UP000003653">
    <property type="component" value="Unassembled WGS sequence"/>
</dbReference>